<feature type="domain" description="AB hydrolase-1" evidence="4">
    <location>
        <begin position="76"/>
        <end position="270"/>
    </location>
</feature>
<gene>
    <name evidence="6" type="ORF">DEF24_13090</name>
</gene>
<evidence type="ECO:0000313" key="7">
    <source>
        <dbReference type="Proteomes" id="UP000253318"/>
    </source>
</evidence>
<dbReference type="Proteomes" id="UP000253318">
    <property type="component" value="Unassembled WGS sequence"/>
</dbReference>
<accession>A0A368T8A2</accession>
<evidence type="ECO:0000256" key="3">
    <source>
        <dbReference type="ARBA" id="ARBA00022801"/>
    </source>
</evidence>
<reference evidence="6 7" key="1">
    <citation type="submission" date="2018-04" db="EMBL/GenBank/DDBJ databases">
        <title>Novel actinobacteria from marine sediment.</title>
        <authorList>
            <person name="Ng Z.Y."/>
            <person name="Tan G.Y.A."/>
        </authorList>
    </citation>
    <scope>NUCLEOTIDE SEQUENCE [LARGE SCALE GENOMIC DNA]</scope>
    <source>
        <strain evidence="6 7">TPS81</strain>
    </source>
</reference>
<dbReference type="PANTHER" id="PTHR43248:SF29">
    <property type="entry name" value="TRIPEPTIDYL AMINOPEPTIDASE"/>
    <property type="match status" value="1"/>
</dbReference>
<dbReference type="GO" id="GO:0016787">
    <property type="term" value="F:hydrolase activity"/>
    <property type="evidence" value="ECO:0007669"/>
    <property type="project" value="UniProtKB-KW"/>
</dbReference>
<keyword evidence="2" id="KW-0732">Signal</keyword>
<evidence type="ECO:0000313" key="6">
    <source>
        <dbReference type="EMBL" id="RCV58579.1"/>
    </source>
</evidence>
<dbReference type="Gene3D" id="3.40.50.1820">
    <property type="entry name" value="alpha/beta hydrolase"/>
    <property type="match status" value="1"/>
</dbReference>
<dbReference type="EMBL" id="QEIN01000091">
    <property type="protein sequence ID" value="RCV58579.1"/>
    <property type="molecule type" value="Genomic_DNA"/>
</dbReference>
<dbReference type="InterPro" id="IPR013595">
    <property type="entry name" value="Pept_S33_TAP-like_C"/>
</dbReference>
<sequence>MTMLAAGCGRSGDPDPVPGPLADFYEQEVSWRSCERGAFECATIAVPLDYDEPDGERLDIAVMRLPASGADRIGSLVINPGGPGGSGLDYARAAGRVISDQIRERFDIVGFDPRGVGKSDPLHCLDRPDLDDYLGGGRQSEAGADPADLTPDEVDELAEDNEEFAEACERRSGNLLEHVRTENVARDMDVLRAVLGDEKLTYLGKSYGTFIGAMYAQQFPERVRAVVLDGALDPSLNGLEMSVQQARGFHTALRAFVADCLERSDCPLSDGAGSTVDEGVERLSELLDRAGEQPLRSTLGDGREVTRARVQMGLLAALYSDAYWPEVRSALNDAFEDGDGTGLLRLGDRLYGREGRNYENMTAALVSVNCADHESPRDIGTYQAAAEQAAEDSPIFGPSLAWSALPCAFWPEHAVAPTMQITAAGAPPILVVGTTRDSATPYEWSKSLARQLESGVLLTRDGDGHTGYRMGNACVDQAVDTYLLRAEPPRNGTVCQAA</sequence>
<name>A0A368T8A2_9ACTN</name>
<dbReference type="InterPro" id="IPR000073">
    <property type="entry name" value="AB_hydrolase_1"/>
</dbReference>
<comment type="similarity">
    <text evidence="1">Belongs to the peptidase S33 family.</text>
</comment>
<keyword evidence="7" id="KW-1185">Reference proteome</keyword>
<dbReference type="Pfam" id="PF08386">
    <property type="entry name" value="Abhydrolase_4"/>
    <property type="match status" value="1"/>
</dbReference>
<evidence type="ECO:0000256" key="2">
    <source>
        <dbReference type="ARBA" id="ARBA00022729"/>
    </source>
</evidence>
<dbReference type="SUPFAM" id="SSF53474">
    <property type="entry name" value="alpha/beta-Hydrolases"/>
    <property type="match status" value="1"/>
</dbReference>
<evidence type="ECO:0000256" key="1">
    <source>
        <dbReference type="ARBA" id="ARBA00010088"/>
    </source>
</evidence>
<comment type="caution">
    <text evidence="6">The sequence shown here is derived from an EMBL/GenBank/DDBJ whole genome shotgun (WGS) entry which is preliminary data.</text>
</comment>
<protein>
    <submittedName>
        <fullName evidence="6">Peptidase S33 family protein</fullName>
    </submittedName>
</protein>
<organism evidence="6 7">
    <name type="scientific">Marinitenerispora sediminis</name>
    <dbReference type="NCBI Taxonomy" id="1931232"/>
    <lineage>
        <taxon>Bacteria</taxon>
        <taxon>Bacillati</taxon>
        <taxon>Actinomycetota</taxon>
        <taxon>Actinomycetes</taxon>
        <taxon>Streptosporangiales</taxon>
        <taxon>Nocardiopsidaceae</taxon>
        <taxon>Marinitenerispora</taxon>
    </lineage>
</organism>
<dbReference type="InterPro" id="IPR029058">
    <property type="entry name" value="AB_hydrolase_fold"/>
</dbReference>
<proteinExistence type="inferred from homology"/>
<dbReference type="PANTHER" id="PTHR43248">
    <property type="entry name" value="2-SUCCINYL-6-HYDROXY-2,4-CYCLOHEXADIENE-1-CARBOXYLATE SYNTHASE"/>
    <property type="match status" value="1"/>
</dbReference>
<dbReference type="OrthoDB" id="3930934at2"/>
<dbReference type="AlphaFoldDB" id="A0A368T8A2"/>
<dbReference type="InterPro" id="IPR051601">
    <property type="entry name" value="Serine_prot/Carboxylest_S33"/>
</dbReference>
<feature type="domain" description="Peptidase S33 tripeptidyl aminopeptidase-like C-terminal" evidence="5">
    <location>
        <begin position="393"/>
        <end position="495"/>
    </location>
</feature>
<keyword evidence="3" id="KW-0378">Hydrolase</keyword>
<dbReference type="Pfam" id="PF00561">
    <property type="entry name" value="Abhydrolase_1"/>
    <property type="match status" value="1"/>
</dbReference>
<evidence type="ECO:0000259" key="5">
    <source>
        <dbReference type="Pfam" id="PF08386"/>
    </source>
</evidence>
<evidence type="ECO:0000259" key="4">
    <source>
        <dbReference type="Pfam" id="PF00561"/>
    </source>
</evidence>